<dbReference type="Gene3D" id="1.10.287.130">
    <property type="match status" value="1"/>
</dbReference>
<dbReference type="CDD" id="cd00075">
    <property type="entry name" value="HATPase"/>
    <property type="match status" value="1"/>
</dbReference>
<protein>
    <recommendedName>
        <fullName evidence="2">histidine kinase</fullName>
        <ecNumber evidence="2">2.7.13.3</ecNumber>
    </recommendedName>
</protein>
<dbReference type="InterPro" id="IPR003594">
    <property type="entry name" value="HATPase_dom"/>
</dbReference>
<dbReference type="OrthoDB" id="8127at2157"/>
<sequence>MDESTDVPESTSIPPDALPVPVVGVDDQAAEATITTGNDAFEATFGDAVGTPATAWVANHVASTAADTEAAVAVLRGDRDTSTTLRLTPPGDTEPTCYRLQPIEVSADRPVYTLLTPADSSCTVKVDRLASVISHDLRNPLDVADAHLQAARETGNPEHFEQLAAAHDRMERIIQDVLTLARGEDALAPVAGVDLGAVAVDAWATVDTETASLSVVDDLPTLAADRDRLQRLFENLFRNSVEHGSTTTRSQSSDDTNDALTVTVGRDGDGFFVADDGVGIPVADRQQVFDSGYVRDDSGRTTGLGLTIVEEIADAHEWEISLTESDAGGARFEFHPREPSTT</sequence>
<dbReference type="SMART" id="SM00388">
    <property type="entry name" value="HisKA"/>
    <property type="match status" value="1"/>
</dbReference>
<keyword evidence="3" id="KW-0808">Transferase</keyword>
<keyword evidence="8" id="KW-1185">Reference proteome</keyword>
<dbReference type="InterPro" id="IPR036890">
    <property type="entry name" value="HATPase_C_sf"/>
</dbReference>
<dbReference type="Pfam" id="PF00512">
    <property type="entry name" value="HisKA"/>
    <property type="match status" value="1"/>
</dbReference>
<dbReference type="PANTHER" id="PTHR43711:SF1">
    <property type="entry name" value="HISTIDINE KINASE 1"/>
    <property type="match status" value="1"/>
</dbReference>
<reference evidence="7 8" key="1">
    <citation type="submission" date="2018-06" db="EMBL/GenBank/DDBJ databases">
        <title>Halonotius sp. F13-13 a new haloarchaeeon isolated from a solar saltern from Isla Cristina, Huelva, Spain.</title>
        <authorList>
            <person name="Duran-Viseras A."/>
            <person name="Sanchez-Porro C."/>
            <person name="Ventosa A."/>
        </authorList>
    </citation>
    <scope>NUCLEOTIDE SEQUENCE [LARGE SCALE GENOMIC DNA]</scope>
    <source>
        <strain evidence="7 8">F13-13</strain>
    </source>
</reference>
<dbReference type="EMBL" id="QKNY01000013">
    <property type="protein sequence ID" value="RJX42693.1"/>
    <property type="molecule type" value="Genomic_DNA"/>
</dbReference>
<dbReference type="InterPro" id="IPR036097">
    <property type="entry name" value="HisK_dim/P_sf"/>
</dbReference>
<dbReference type="Gene3D" id="3.30.565.10">
    <property type="entry name" value="Histidine kinase-like ATPase, C-terminal domain"/>
    <property type="match status" value="1"/>
</dbReference>
<comment type="catalytic activity">
    <reaction evidence="1">
        <text>ATP + protein L-histidine = ADP + protein N-phospho-L-histidine.</text>
        <dbReference type="EC" id="2.7.13.3"/>
    </reaction>
</comment>
<dbReference type="RefSeq" id="WP_120102944.1">
    <property type="nucleotide sequence ID" value="NZ_QKNY01000013.1"/>
</dbReference>
<evidence type="ECO:0000256" key="2">
    <source>
        <dbReference type="ARBA" id="ARBA00012438"/>
    </source>
</evidence>
<keyword evidence="4 7" id="KW-0418">Kinase</keyword>
<dbReference type="InterPro" id="IPR005467">
    <property type="entry name" value="His_kinase_dom"/>
</dbReference>
<evidence type="ECO:0000256" key="1">
    <source>
        <dbReference type="ARBA" id="ARBA00000085"/>
    </source>
</evidence>
<accession>A0A3A6PQC5</accession>
<dbReference type="PANTHER" id="PTHR43711">
    <property type="entry name" value="TWO-COMPONENT HISTIDINE KINASE"/>
    <property type="match status" value="1"/>
</dbReference>
<dbReference type="SMART" id="SM00387">
    <property type="entry name" value="HATPase_c"/>
    <property type="match status" value="1"/>
</dbReference>
<evidence type="ECO:0000313" key="7">
    <source>
        <dbReference type="EMBL" id="RJX42693.1"/>
    </source>
</evidence>
<dbReference type="InterPro" id="IPR050736">
    <property type="entry name" value="Sensor_HK_Regulatory"/>
</dbReference>
<dbReference type="PROSITE" id="PS50109">
    <property type="entry name" value="HIS_KIN"/>
    <property type="match status" value="1"/>
</dbReference>
<dbReference type="AlphaFoldDB" id="A0A3A6PQC5"/>
<comment type="caution">
    <text evidence="7">The sequence shown here is derived from an EMBL/GenBank/DDBJ whole genome shotgun (WGS) entry which is preliminary data.</text>
</comment>
<dbReference type="InterPro" id="IPR003661">
    <property type="entry name" value="HisK_dim/P_dom"/>
</dbReference>
<evidence type="ECO:0000313" key="8">
    <source>
        <dbReference type="Proteomes" id="UP000276588"/>
    </source>
</evidence>
<dbReference type="SUPFAM" id="SSF55874">
    <property type="entry name" value="ATPase domain of HSP90 chaperone/DNA topoisomerase II/histidine kinase"/>
    <property type="match status" value="1"/>
</dbReference>
<dbReference type="Pfam" id="PF02518">
    <property type="entry name" value="HATPase_c"/>
    <property type="match status" value="1"/>
</dbReference>
<keyword evidence="5" id="KW-0902">Two-component regulatory system</keyword>
<evidence type="ECO:0000259" key="6">
    <source>
        <dbReference type="PROSITE" id="PS50109"/>
    </source>
</evidence>
<dbReference type="GO" id="GO:0000155">
    <property type="term" value="F:phosphorelay sensor kinase activity"/>
    <property type="evidence" value="ECO:0007669"/>
    <property type="project" value="InterPro"/>
</dbReference>
<dbReference type="Proteomes" id="UP000276588">
    <property type="component" value="Unassembled WGS sequence"/>
</dbReference>
<evidence type="ECO:0000256" key="3">
    <source>
        <dbReference type="ARBA" id="ARBA00022679"/>
    </source>
</evidence>
<dbReference type="EC" id="2.7.13.3" evidence="2"/>
<evidence type="ECO:0000256" key="4">
    <source>
        <dbReference type="ARBA" id="ARBA00022777"/>
    </source>
</evidence>
<gene>
    <name evidence="7" type="ORF">DM826_08330</name>
</gene>
<name>A0A3A6PQC5_9EURY</name>
<organism evidence="7 8">
    <name type="scientific">Halonotius aquaticus</name>
    <dbReference type="NCBI Taxonomy" id="2216978"/>
    <lineage>
        <taxon>Archaea</taxon>
        <taxon>Methanobacteriati</taxon>
        <taxon>Methanobacteriota</taxon>
        <taxon>Stenosarchaea group</taxon>
        <taxon>Halobacteria</taxon>
        <taxon>Halobacteriales</taxon>
        <taxon>Haloferacaceae</taxon>
        <taxon>Halonotius</taxon>
    </lineage>
</organism>
<feature type="domain" description="Histidine kinase" evidence="6">
    <location>
        <begin position="132"/>
        <end position="334"/>
    </location>
</feature>
<dbReference type="CDD" id="cd00082">
    <property type="entry name" value="HisKA"/>
    <property type="match status" value="1"/>
</dbReference>
<proteinExistence type="predicted"/>
<evidence type="ECO:0000256" key="5">
    <source>
        <dbReference type="ARBA" id="ARBA00023012"/>
    </source>
</evidence>
<dbReference type="SUPFAM" id="SSF47384">
    <property type="entry name" value="Homodimeric domain of signal transducing histidine kinase"/>
    <property type="match status" value="1"/>
</dbReference>